<protein>
    <submittedName>
        <fullName evidence="1">Uncharacterized protein</fullName>
    </submittedName>
</protein>
<sequence length="82" mass="8528">MTGLQWAVLSAYARVLPPGSHARQVIEGATAKGTPGPAAQRVALSVAQSSGMIERGRITEFGRDAARAFLPRLGLDLAKGKA</sequence>
<dbReference type="Proteomes" id="UP000002208">
    <property type="component" value="Chromosome"/>
</dbReference>
<dbReference type="KEGG" id="ddr:Deide_13082"/>
<keyword evidence="2" id="KW-1185">Reference proteome</keyword>
<dbReference type="PaxDb" id="546414-Deide_13082"/>
<proteinExistence type="predicted"/>
<evidence type="ECO:0000313" key="2">
    <source>
        <dbReference type="Proteomes" id="UP000002208"/>
    </source>
</evidence>
<name>X5H5H6_DEIDV</name>
<dbReference type="HOGENOM" id="CLU_2552630_0_0_0"/>
<dbReference type="EMBL" id="CP001114">
    <property type="protein sequence ID" value="AHX26515.1"/>
    <property type="molecule type" value="Genomic_DNA"/>
</dbReference>
<accession>X5H5H6</accession>
<dbReference type="AlphaFoldDB" id="X5H5H6"/>
<dbReference type="OrthoDB" id="73920at2"/>
<reference evidence="1 2" key="1">
    <citation type="journal article" date="2009" name="PLoS Genet.">
        <title>Alliance of proteomics and genomics to unravel the specificities of Sahara bacterium Deinococcus deserti.</title>
        <authorList>
            <person name="de Groot A."/>
            <person name="Dulermo R."/>
            <person name="Ortet P."/>
            <person name="Blanchard L."/>
            <person name="Guerin P."/>
            <person name="Fernandez B."/>
            <person name="Vacherie B."/>
            <person name="Dossat C."/>
            <person name="Jolivet E."/>
            <person name="Siguier P."/>
            <person name="Chandler M."/>
            <person name="Barakat M."/>
            <person name="Dedieu A."/>
            <person name="Barbe V."/>
            <person name="Heulin T."/>
            <person name="Sommer S."/>
            <person name="Achouak W."/>
            <person name="Armengaud J."/>
        </authorList>
    </citation>
    <scope>NUCLEOTIDE SEQUENCE [LARGE SCALE GENOMIC DNA]</scope>
    <source>
        <strain evidence="2">DSM 17065 / CIP 109153 / LMG 22923 / VCD115</strain>
    </source>
</reference>
<evidence type="ECO:0000313" key="1">
    <source>
        <dbReference type="EMBL" id="AHX26515.1"/>
    </source>
</evidence>
<organism evidence="1 2">
    <name type="scientific">Deinococcus deserti (strain DSM 17065 / CIP 109153 / LMG 22923 / VCD115)</name>
    <dbReference type="NCBI Taxonomy" id="546414"/>
    <lineage>
        <taxon>Bacteria</taxon>
        <taxon>Thermotogati</taxon>
        <taxon>Deinococcota</taxon>
        <taxon>Deinococci</taxon>
        <taxon>Deinococcales</taxon>
        <taxon>Deinococcaceae</taxon>
        <taxon>Deinococcus</taxon>
    </lineage>
</organism>
<dbReference type="RefSeq" id="WP_041227173.1">
    <property type="nucleotide sequence ID" value="NC_012526.1"/>
</dbReference>
<gene>
    <name evidence="1" type="ordered locus">Deide_13082</name>
</gene>
<dbReference type="STRING" id="546414.Deide_13082"/>